<dbReference type="Proteomes" id="UP000235828">
    <property type="component" value="Chromosome A"/>
</dbReference>
<keyword evidence="4" id="KW-1185">Reference proteome</keyword>
<dbReference type="AlphaFoldDB" id="A0A2N8ZFM7"/>
<proteinExistence type="predicted"/>
<name>A0A2N8ZFM7_9VIBR</name>
<dbReference type="RefSeq" id="WP_102523161.1">
    <property type="nucleotide sequence ID" value="NZ_LT960611.1"/>
</dbReference>
<sequence>MSKYSLLALSILASTGLQAGDTLNTETQTPSPLKTEIEFGYQSHTGNSDTQSINGRLEGTYTSGRHRHSGQWKYYKLDKDGEEDKHQSSYQVQSDYKLGPKTYLYANFNGIDSKYSAYFRDYTFSGGVGYQFTHTDAFTLELEMGPGYRHQKPNLDELDDDDLIFPTIVDEVIIRSNLSASWQVLPNLVLAGDVSMVGGKSNTRWDTELSATNNITDQLSLKINYSLQYHDLVPNPELSQSDSVVSVNLLYAF</sequence>
<dbReference type="InterPro" id="IPR007433">
    <property type="entry name" value="DUF481"/>
</dbReference>
<dbReference type="EMBL" id="LT960611">
    <property type="protein sequence ID" value="SON50723.1"/>
    <property type="molecule type" value="Genomic_DNA"/>
</dbReference>
<dbReference type="SUPFAM" id="SSF56935">
    <property type="entry name" value="Porins"/>
    <property type="match status" value="1"/>
</dbReference>
<evidence type="ECO:0000256" key="1">
    <source>
        <dbReference type="SAM" id="MobiDB-lite"/>
    </source>
</evidence>
<evidence type="ECO:0000256" key="2">
    <source>
        <dbReference type="SAM" id="SignalP"/>
    </source>
</evidence>
<evidence type="ECO:0000313" key="4">
    <source>
        <dbReference type="Proteomes" id="UP000235828"/>
    </source>
</evidence>
<gene>
    <name evidence="3" type="ORF">VTAP4600_A2757</name>
</gene>
<feature type="chain" id="PRO_5014802612" evidence="2">
    <location>
        <begin position="20"/>
        <end position="253"/>
    </location>
</feature>
<dbReference type="Pfam" id="PF04338">
    <property type="entry name" value="DUF481"/>
    <property type="match status" value="1"/>
</dbReference>
<reference evidence="3 4" key="1">
    <citation type="submission" date="2017-10" db="EMBL/GenBank/DDBJ databases">
        <authorList>
            <person name="Banno H."/>
            <person name="Chua N.-H."/>
        </authorList>
    </citation>
    <scope>NUCLEOTIDE SEQUENCE [LARGE SCALE GENOMIC DNA]</scope>
    <source>
        <strain evidence="3">Vibrio tapetis CECT4600</strain>
    </source>
</reference>
<evidence type="ECO:0000313" key="3">
    <source>
        <dbReference type="EMBL" id="SON50723.1"/>
    </source>
</evidence>
<organism evidence="3 4">
    <name type="scientific">Vibrio tapetis subsp. tapetis</name>
    <dbReference type="NCBI Taxonomy" id="1671868"/>
    <lineage>
        <taxon>Bacteria</taxon>
        <taxon>Pseudomonadati</taxon>
        <taxon>Pseudomonadota</taxon>
        <taxon>Gammaproteobacteria</taxon>
        <taxon>Vibrionales</taxon>
        <taxon>Vibrionaceae</taxon>
        <taxon>Vibrio</taxon>
    </lineage>
</organism>
<dbReference type="KEGG" id="vta:A2757"/>
<feature type="signal peptide" evidence="2">
    <location>
        <begin position="1"/>
        <end position="19"/>
    </location>
</feature>
<protein>
    <submittedName>
        <fullName evidence="3">Putative salt-induced outer membrane protein</fullName>
    </submittedName>
</protein>
<dbReference type="OrthoDB" id="7625761at2"/>
<feature type="compositionally biased region" description="Polar residues" evidence="1">
    <location>
        <begin position="43"/>
        <end position="54"/>
    </location>
</feature>
<accession>A0A2N8ZFM7</accession>
<feature type="region of interest" description="Disordered" evidence="1">
    <location>
        <begin position="43"/>
        <end position="66"/>
    </location>
</feature>
<keyword evidence="2" id="KW-0732">Signal</keyword>